<accession>A0AAD6CVK2</accession>
<dbReference type="AlphaFoldDB" id="A0AAD6CVK2"/>
<proteinExistence type="predicted"/>
<dbReference type="InterPro" id="IPR051165">
    <property type="entry name" value="Multifunctional_ANK_Repeat"/>
</dbReference>
<sequence length="1056" mass="116527">MANHEWESFREEIERLYVLENKTLPEVMDYIQQQYRRQFEKWQLRKLPPSADWKWIEKRVQKRKRINQKESEVHISGLQARPDKIAKSKYREGYLTSSFISAHSPNTPDGVVVFTPATPGLHVSWNESLPWLRFIRSLRPRQGSDTPSPSSSLVVASPHDIPRKANLELMERLSSIIPWNKLRNPPSIHSSSRSSAALSILMPEEFDGQHDVLSMNFSTSNRGVGDRLAVELYLLSNNLTPHESRGKTEESLIYHDSQILEMLKDSGWDDSNHLKMLLATREPTAESIAEKVFASALRLGKFEVLETMLDAGMDPNGFIETISRGMLTPLQFAAGFCEHGLQLVEMLASYKADVNLCVDNHPALYYAIEIEHAEVIDALLSHGATVTPVCLLALARGRNTRLGKDMVQSIIDSCPDVNFRAGWQDPSALVQAVQSKNSFIIDLLLAREAEINELVTIEYERETDLTTILGLAVIGGDMQVIQPLLRVCGDMNPHFDGLPYISPLTLAVSAQKPEIIGALLDAGIDLRAVDNEGEMTLLERAAKTRNPNICSLLIERGAKIDREPSETPHSTSALLIAVKNKSLAMVELLLRAKARLNDEYLHAPGSIIGAAIELGNVGLIQILVNAGATVIGTKLERIGNIQTATLIQQMGILPTMLQISGHRFLAAAISDQKPDLAEFLLWNGAGVVNGRMQGDSGDNDTTPLAAAIRANNSSFIQVLLKSGARVTDSALESAIQLMNRHLADIELLRQLLARFNGDAPNAVVVAVATSSFESLKLLREANIDPTLATQHYKEGWGIEDFELSPPESVLEVAVVFANVAVLRYLLEWTQWSARNVGRALTMAIAIENYLVVDDLMNVDCDFTQEITIEYPTYEDEFGRLQNGAKETYTSLQAAVSQQLVPIVEKISQRTDINYLGKGVRRRTPLQLAVEKGNMEIVNILLSRGAKIDSPPAQHGGVTTLQIAAIQGFIGIARRLLDLGADLNEAPARYFGRTALQGAAEHGRVDMLQMLLEGGTLIVGEGEQQYLKAVELAESNGHNAAARLLKSFRETVHLSPS</sequence>
<evidence type="ECO:0000256" key="2">
    <source>
        <dbReference type="ARBA" id="ARBA00023043"/>
    </source>
</evidence>
<dbReference type="EMBL" id="JAQIZZ010000005">
    <property type="protein sequence ID" value="KAJ5540912.1"/>
    <property type="molecule type" value="Genomic_DNA"/>
</dbReference>
<evidence type="ECO:0000256" key="3">
    <source>
        <dbReference type="PROSITE-ProRule" id="PRU00023"/>
    </source>
</evidence>
<feature type="domain" description="Clr5" evidence="4">
    <location>
        <begin position="4"/>
        <end position="46"/>
    </location>
</feature>
<evidence type="ECO:0000259" key="4">
    <source>
        <dbReference type="Pfam" id="PF14420"/>
    </source>
</evidence>
<dbReference type="InterPro" id="IPR002110">
    <property type="entry name" value="Ankyrin_rpt"/>
</dbReference>
<keyword evidence="2 3" id="KW-0040">ANK repeat</keyword>
<gene>
    <name evidence="5" type="ORF">N7494_005988</name>
</gene>
<feature type="repeat" description="ANK" evidence="3">
    <location>
        <begin position="955"/>
        <end position="987"/>
    </location>
</feature>
<dbReference type="InterPro" id="IPR025676">
    <property type="entry name" value="Clr5_dom"/>
</dbReference>
<feature type="repeat" description="ANK" evidence="3">
    <location>
        <begin position="699"/>
        <end position="726"/>
    </location>
</feature>
<organism evidence="5 6">
    <name type="scientific">Penicillium frequentans</name>
    <dbReference type="NCBI Taxonomy" id="3151616"/>
    <lineage>
        <taxon>Eukaryota</taxon>
        <taxon>Fungi</taxon>
        <taxon>Dikarya</taxon>
        <taxon>Ascomycota</taxon>
        <taxon>Pezizomycotina</taxon>
        <taxon>Eurotiomycetes</taxon>
        <taxon>Eurotiomycetidae</taxon>
        <taxon>Eurotiales</taxon>
        <taxon>Aspergillaceae</taxon>
        <taxon>Penicillium</taxon>
    </lineage>
</organism>
<dbReference type="PANTHER" id="PTHR24123">
    <property type="entry name" value="ANKYRIN REPEAT-CONTAINING"/>
    <property type="match status" value="1"/>
</dbReference>
<dbReference type="PROSITE" id="PS50297">
    <property type="entry name" value="ANK_REP_REGION"/>
    <property type="match status" value="4"/>
</dbReference>
<dbReference type="Gene3D" id="1.25.40.20">
    <property type="entry name" value="Ankyrin repeat-containing domain"/>
    <property type="match status" value="2"/>
</dbReference>
<evidence type="ECO:0000256" key="1">
    <source>
        <dbReference type="ARBA" id="ARBA00022737"/>
    </source>
</evidence>
<keyword evidence="1" id="KW-0677">Repeat</keyword>
<dbReference type="PROSITE" id="PS50088">
    <property type="entry name" value="ANK_REPEAT"/>
    <property type="match status" value="4"/>
</dbReference>
<feature type="repeat" description="ANK" evidence="3">
    <location>
        <begin position="920"/>
        <end position="952"/>
    </location>
</feature>
<dbReference type="PANTHER" id="PTHR24123:SF33">
    <property type="entry name" value="PROTEIN HOS4"/>
    <property type="match status" value="1"/>
</dbReference>
<dbReference type="SMART" id="SM00248">
    <property type="entry name" value="ANK"/>
    <property type="match status" value="12"/>
</dbReference>
<dbReference type="Proteomes" id="UP001220324">
    <property type="component" value="Unassembled WGS sequence"/>
</dbReference>
<reference evidence="5 6" key="1">
    <citation type="journal article" date="2023" name="IMA Fungus">
        <title>Comparative genomic study of the Penicillium genus elucidates a diverse pangenome and 15 lateral gene transfer events.</title>
        <authorList>
            <person name="Petersen C."/>
            <person name="Sorensen T."/>
            <person name="Nielsen M.R."/>
            <person name="Sondergaard T.E."/>
            <person name="Sorensen J.L."/>
            <person name="Fitzpatrick D.A."/>
            <person name="Frisvad J.C."/>
            <person name="Nielsen K.L."/>
        </authorList>
    </citation>
    <scope>NUCLEOTIDE SEQUENCE [LARGE SCALE GENOMIC DNA]</scope>
    <source>
        <strain evidence="5 6">IBT 35679</strain>
    </source>
</reference>
<name>A0AAD6CVK2_9EURO</name>
<dbReference type="Pfam" id="PF12796">
    <property type="entry name" value="Ank_2"/>
    <property type="match status" value="3"/>
</dbReference>
<feature type="repeat" description="ANK" evidence="3">
    <location>
        <begin position="990"/>
        <end position="1014"/>
    </location>
</feature>
<evidence type="ECO:0000313" key="6">
    <source>
        <dbReference type="Proteomes" id="UP001220324"/>
    </source>
</evidence>
<dbReference type="Pfam" id="PF14420">
    <property type="entry name" value="Clr5"/>
    <property type="match status" value="1"/>
</dbReference>
<evidence type="ECO:0000313" key="5">
    <source>
        <dbReference type="EMBL" id="KAJ5540912.1"/>
    </source>
</evidence>
<dbReference type="InterPro" id="IPR036770">
    <property type="entry name" value="Ankyrin_rpt-contain_sf"/>
</dbReference>
<keyword evidence="6" id="KW-1185">Reference proteome</keyword>
<protein>
    <recommendedName>
        <fullName evidence="4">Clr5 domain-containing protein</fullName>
    </recommendedName>
</protein>
<comment type="caution">
    <text evidence="5">The sequence shown here is derived from an EMBL/GenBank/DDBJ whole genome shotgun (WGS) entry which is preliminary data.</text>
</comment>
<dbReference type="SUPFAM" id="SSF48403">
    <property type="entry name" value="Ankyrin repeat"/>
    <property type="match status" value="3"/>
</dbReference>